<reference evidence="2" key="2">
    <citation type="submission" date="2023-05" db="EMBL/GenBank/DDBJ databases">
        <authorList>
            <consortium name="Lawrence Berkeley National Laboratory"/>
            <person name="Steindorff A."/>
            <person name="Hensen N."/>
            <person name="Bonometti L."/>
            <person name="Westerberg I."/>
            <person name="Brannstrom I.O."/>
            <person name="Guillou S."/>
            <person name="Cros-Aarteil S."/>
            <person name="Calhoun S."/>
            <person name="Haridas S."/>
            <person name="Kuo A."/>
            <person name="Mondo S."/>
            <person name="Pangilinan J."/>
            <person name="Riley R."/>
            <person name="Labutti K."/>
            <person name="Andreopoulos B."/>
            <person name="Lipzen A."/>
            <person name="Chen C."/>
            <person name="Yanf M."/>
            <person name="Daum C."/>
            <person name="Ng V."/>
            <person name="Clum A."/>
            <person name="Ohm R."/>
            <person name="Martin F."/>
            <person name="Silar P."/>
            <person name="Natvig D."/>
            <person name="Lalanne C."/>
            <person name="Gautier V."/>
            <person name="Ament-Velasquez S.L."/>
            <person name="Kruys A."/>
            <person name="Hutchinson M.I."/>
            <person name="Powell A.J."/>
            <person name="Barry K."/>
            <person name="Miller A.N."/>
            <person name="Grigoriev I.V."/>
            <person name="Debuchy R."/>
            <person name="Gladieux P."/>
            <person name="Thoren M.H."/>
            <person name="Johannesson H."/>
        </authorList>
    </citation>
    <scope>NUCLEOTIDE SEQUENCE</scope>
    <source>
        <strain evidence="2">PSN309</strain>
    </source>
</reference>
<reference evidence="2" key="1">
    <citation type="journal article" date="2023" name="Mol. Phylogenet. Evol.">
        <title>Genome-scale phylogeny and comparative genomics of the fungal order Sordariales.</title>
        <authorList>
            <person name="Hensen N."/>
            <person name="Bonometti L."/>
            <person name="Westerberg I."/>
            <person name="Brannstrom I.O."/>
            <person name="Guillou S."/>
            <person name="Cros-Aarteil S."/>
            <person name="Calhoun S."/>
            <person name="Haridas S."/>
            <person name="Kuo A."/>
            <person name="Mondo S."/>
            <person name="Pangilinan J."/>
            <person name="Riley R."/>
            <person name="LaButti K."/>
            <person name="Andreopoulos B."/>
            <person name="Lipzen A."/>
            <person name="Chen C."/>
            <person name="Yan M."/>
            <person name="Daum C."/>
            <person name="Ng V."/>
            <person name="Clum A."/>
            <person name="Steindorff A."/>
            <person name="Ohm R.A."/>
            <person name="Martin F."/>
            <person name="Silar P."/>
            <person name="Natvig D.O."/>
            <person name="Lalanne C."/>
            <person name="Gautier V."/>
            <person name="Ament-Velasquez S.L."/>
            <person name="Kruys A."/>
            <person name="Hutchinson M.I."/>
            <person name="Powell A.J."/>
            <person name="Barry K."/>
            <person name="Miller A.N."/>
            <person name="Grigoriev I.V."/>
            <person name="Debuchy R."/>
            <person name="Gladieux P."/>
            <person name="Hiltunen Thoren M."/>
            <person name="Johannesson H."/>
        </authorList>
    </citation>
    <scope>NUCLEOTIDE SEQUENCE</scope>
    <source>
        <strain evidence="2">PSN309</strain>
    </source>
</reference>
<dbReference type="Proteomes" id="UP001302126">
    <property type="component" value="Unassembled WGS sequence"/>
</dbReference>
<feature type="compositionally biased region" description="Basic residues" evidence="1">
    <location>
        <begin position="330"/>
        <end position="341"/>
    </location>
</feature>
<dbReference type="AlphaFoldDB" id="A0AAN6X4R4"/>
<name>A0AAN6X4R4_9PEZI</name>
<feature type="region of interest" description="Disordered" evidence="1">
    <location>
        <begin position="232"/>
        <end position="352"/>
    </location>
</feature>
<evidence type="ECO:0000256" key="1">
    <source>
        <dbReference type="SAM" id="MobiDB-lite"/>
    </source>
</evidence>
<evidence type="ECO:0000313" key="3">
    <source>
        <dbReference type="Proteomes" id="UP001302126"/>
    </source>
</evidence>
<evidence type="ECO:0000313" key="2">
    <source>
        <dbReference type="EMBL" id="KAK4193890.1"/>
    </source>
</evidence>
<sequence length="352" mass="38370">MPTYLCHGFRWHRPSIRVYVVVQDLDDASPDCLTTPTSSHCLLDSFYRIFDFLPACSPPSSQPPFSSSGPATNCSLTPQSWSTVKLLEEYDPADLSAVSRPYAYVADYAVRIDLSASISDHISAYETLISQNTPSYFNTLQDPPVSSSSKKTGWFERIRDQLQRSEEIKWYIVVNGDEVRDFSSSTSRDDEDDEDDEKRSIITAKATTQQNPITNQYNLTLQQLLFAENNQGGGVILPSSTSTSNNTPQPPGKEHHHHQSQSQSSLGTTIREAGGPSSSTSTINLSNSNGSAVAGGGGGGGGGGTSSKEKQRQTLDQHQQQQLPEENSNNKRRNGLKRLFGRGRSSVAGSDG</sequence>
<protein>
    <submittedName>
        <fullName evidence="2">Uncharacterized protein</fullName>
    </submittedName>
</protein>
<comment type="caution">
    <text evidence="2">The sequence shown here is derived from an EMBL/GenBank/DDBJ whole genome shotgun (WGS) entry which is preliminary data.</text>
</comment>
<feature type="compositionally biased region" description="Low complexity" evidence="1">
    <location>
        <begin position="238"/>
        <end position="247"/>
    </location>
</feature>
<gene>
    <name evidence="2" type="ORF">QBC35DRAFT_9030</name>
</gene>
<feature type="compositionally biased region" description="Low complexity" evidence="1">
    <location>
        <begin position="277"/>
        <end position="291"/>
    </location>
</feature>
<keyword evidence="3" id="KW-1185">Reference proteome</keyword>
<dbReference type="EMBL" id="MU864350">
    <property type="protein sequence ID" value="KAK4193890.1"/>
    <property type="molecule type" value="Genomic_DNA"/>
</dbReference>
<organism evidence="2 3">
    <name type="scientific">Podospora australis</name>
    <dbReference type="NCBI Taxonomy" id="1536484"/>
    <lineage>
        <taxon>Eukaryota</taxon>
        <taxon>Fungi</taxon>
        <taxon>Dikarya</taxon>
        <taxon>Ascomycota</taxon>
        <taxon>Pezizomycotina</taxon>
        <taxon>Sordariomycetes</taxon>
        <taxon>Sordariomycetidae</taxon>
        <taxon>Sordariales</taxon>
        <taxon>Podosporaceae</taxon>
        <taxon>Podospora</taxon>
    </lineage>
</organism>
<feature type="compositionally biased region" description="Gly residues" evidence="1">
    <location>
        <begin position="293"/>
        <end position="305"/>
    </location>
</feature>
<proteinExistence type="predicted"/>
<accession>A0AAN6X4R4</accession>